<comment type="caution">
    <text evidence="1">The sequence shown here is derived from an EMBL/GenBank/DDBJ whole genome shotgun (WGS) entry which is preliminary data.</text>
</comment>
<dbReference type="EMBL" id="LDRT01000033">
    <property type="protein sequence ID" value="KTR95361.1"/>
    <property type="molecule type" value="Genomic_DNA"/>
</dbReference>
<organism evidence="1 2">
    <name type="scientific">Microbacterium testaceum</name>
    <name type="common">Aureobacterium testaceum</name>
    <name type="synonym">Brevibacterium testaceum</name>
    <dbReference type="NCBI Taxonomy" id="2033"/>
    <lineage>
        <taxon>Bacteria</taxon>
        <taxon>Bacillati</taxon>
        <taxon>Actinomycetota</taxon>
        <taxon>Actinomycetes</taxon>
        <taxon>Micrococcales</taxon>
        <taxon>Microbacteriaceae</taxon>
        <taxon>Microbacterium</taxon>
    </lineage>
</organism>
<protein>
    <submittedName>
        <fullName evidence="1">Uncharacterized protein</fullName>
    </submittedName>
</protein>
<dbReference type="AlphaFoldDB" id="A0A147EYK1"/>
<dbReference type="Proteomes" id="UP000075025">
    <property type="component" value="Unassembled WGS sequence"/>
</dbReference>
<dbReference type="PATRIC" id="fig|2033.6.peg.2182"/>
<evidence type="ECO:0000313" key="2">
    <source>
        <dbReference type="Proteomes" id="UP000075025"/>
    </source>
</evidence>
<sequence>MTTTRRLTAIDKERIEALRAEGVPASWIAEDLRVHTHTVQSMTPANPEEVAAWRSDFQHIRKDPELFALHCEFAPARRGRA</sequence>
<reference evidence="1 2" key="1">
    <citation type="journal article" date="2016" name="Front. Microbiol.">
        <title>Genomic Resource of Rice Seed Associated Bacteria.</title>
        <authorList>
            <person name="Midha S."/>
            <person name="Bansal K."/>
            <person name="Sharma S."/>
            <person name="Kumar N."/>
            <person name="Patil P.P."/>
            <person name="Chaudhry V."/>
            <person name="Patil P.B."/>
        </authorList>
    </citation>
    <scope>NUCLEOTIDE SEQUENCE [LARGE SCALE GENOMIC DNA]</scope>
    <source>
        <strain evidence="1 2">NS220</strain>
    </source>
</reference>
<name>A0A147EYK1_MICTE</name>
<proteinExistence type="predicted"/>
<accession>A0A147EYK1</accession>
<gene>
    <name evidence="1" type="ORF">NS220_06040</name>
</gene>
<evidence type="ECO:0000313" key="1">
    <source>
        <dbReference type="EMBL" id="KTR95361.1"/>
    </source>
</evidence>
<dbReference type="RefSeq" id="WP_058623181.1">
    <property type="nucleotide sequence ID" value="NZ_LDRT01000033.1"/>
</dbReference>